<dbReference type="CDD" id="cd07067">
    <property type="entry name" value="HP_PGM_like"/>
    <property type="match status" value="1"/>
</dbReference>
<name>A0ABM6Z3Q4_9ACTO</name>
<gene>
    <name evidence="3" type="ORF">D5R93_08125</name>
</gene>
<dbReference type="SMART" id="SM00855">
    <property type="entry name" value="PGAM"/>
    <property type="match status" value="1"/>
</dbReference>
<dbReference type="InterPro" id="IPR001345">
    <property type="entry name" value="PG/BPGM_mutase_AS"/>
</dbReference>
<proteinExistence type="predicted"/>
<dbReference type="Proteomes" id="UP000273001">
    <property type="component" value="Chromosome"/>
</dbReference>
<sequence length="220" mass="23777">MTEVVLWRHGQTDYNLSGRVQGQVDVPLNETGAQQARQAAAAVAALGPTRIVSSPLGRAWATAQALAQEVGLPVETEDRLAERSFGKWEGLTREQIEAGWPEQYRRWREGRDVPEVGVETRGRVARRVGEAVAELAGPGREETTDGGVADGSTDGGGVVVVVSHGSATRLGTCHLLGLDPVTWFGLRGMGNGHYARLRTQDREPGWAVLGWDLFPQVYQA</sequence>
<dbReference type="PANTHER" id="PTHR48100">
    <property type="entry name" value="BROAD-SPECIFICITY PHOSPHATASE YOR283W-RELATED"/>
    <property type="match status" value="1"/>
</dbReference>
<evidence type="ECO:0000256" key="2">
    <source>
        <dbReference type="ARBA" id="ARBA00023235"/>
    </source>
</evidence>
<dbReference type="EMBL" id="CP032514">
    <property type="protein sequence ID" value="AYD89997.1"/>
    <property type="molecule type" value="Genomic_DNA"/>
</dbReference>
<dbReference type="Gene3D" id="3.40.50.1240">
    <property type="entry name" value="Phosphoglycerate mutase-like"/>
    <property type="match status" value="1"/>
</dbReference>
<dbReference type="InterPro" id="IPR050275">
    <property type="entry name" value="PGM_Phosphatase"/>
</dbReference>
<dbReference type="SUPFAM" id="SSF53254">
    <property type="entry name" value="Phosphoglycerate mutase-like"/>
    <property type="match status" value="1"/>
</dbReference>
<keyword evidence="2" id="KW-0413">Isomerase</keyword>
<keyword evidence="4" id="KW-1185">Reference proteome</keyword>
<keyword evidence="1" id="KW-0324">Glycolysis</keyword>
<reference evidence="3 4" key="1">
    <citation type="submission" date="2018-09" db="EMBL/GenBank/DDBJ databases">
        <authorList>
            <person name="Li J."/>
        </authorList>
    </citation>
    <scope>NUCLEOTIDE SEQUENCE [LARGE SCALE GENOMIC DNA]</scope>
    <source>
        <strain evidence="3 4">2129</strain>
    </source>
</reference>
<evidence type="ECO:0000256" key="1">
    <source>
        <dbReference type="ARBA" id="ARBA00023152"/>
    </source>
</evidence>
<accession>A0ABM6Z3Q4</accession>
<dbReference type="Pfam" id="PF00300">
    <property type="entry name" value="His_Phos_1"/>
    <property type="match status" value="1"/>
</dbReference>
<evidence type="ECO:0000313" key="3">
    <source>
        <dbReference type="EMBL" id="AYD89997.1"/>
    </source>
</evidence>
<dbReference type="InterPro" id="IPR013078">
    <property type="entry name" value="His_Pase_superF_clade-1"/>
</dbReference>
<protein>
    <submittedName>
        <fullName evidence="3">Histidine phosphatase family protein</fullName>
    </submittedName>
</protein>
<evidence type="ECO:0000313" key="4">
    <source>
        <dbReference type="Proteomes" id="UP000273001"/>
    </source>
</evidence>
<dbReference type="InterPro" id="IPR029033">
    <property type="entry name" value="His_PPase_superfam"/>
</dbReference>
<dbReference type="PANTHER" id="PTHR48100:SF1">
    <property type="entry name" value="HISTIDINE PHOSPHATASE FAMILY PROTEIN-RELATED"/>
    <property type="match status" value="1"/>
</dbReference>
<organism evidence="3 4">
    <name type="scientific">Actinomyces lilanjuaniae</name>
    <dbReference type="NCBI Taxonomy" id="2321394"/>
    <lineage>
        <taxon>Bacteria</taxon>
        <taxon>Bacillati</taxon>
        <taxon>Actinomycetota</taxon>
        <taxon>Actinomycetes</taxon>
        <taxon>Actinomycetales</taxon>
        <taxon>Actinomycetaceae</taxon>
        <taxon>Actinomyces</taxon>
    </lineage>
</organism>
<dbReference type="PROSITE" id="PS00175">
    <property type="entry name" value="PG_MUTASE"/>
    <property type="match status" value="1"/>
</dbReference>
<dbReference type="RefSeq" id="WP_120204690.1">
    <property type="nucleotide sequence ID" value="NZ_CP032514.1"/>
</dbReference>